<protein>
    <recommendedName>
        <fullName evidence="4">Extracellular membrane protein CFEM domain-containing protein</fullName>
    </recommendedName>
</protein>
<dbReference type="GeneID" id="85312672"/>
<accession>A0AAJ0FLL7</accession>
<evidence type="ECO:0008006" key="4">
    <source>
        <dbReference type="Google" id="ProtNLM"/>
    </source>
</evidence>
<comment type="caution">
    <text evidence="2">The sequence shown here is derived from an EMBL/GenBank/DDBJ whole genome shotgun (WGS) entry which is preliminary data.</text>
</comment>
<dbReference type="InterPro" id="IPR010916">
    <property type="entry name" value="TonB_box_CS"/>
</dbReference>
<reference evidence="2" key="1">
    <citation type="submission" date="2023-06" db="EMBL/GenBank/DDBJ databases">
        <title>Genome-scale phylogeny and comparative genomics of the fungal order Sordariales.</title>
        <authorList>
            <consortium name="Lawrence Berkeley National Laboratory"/>
            <person name="Hensen N."/>
            <person name="Bonometti L."/>
            <person name="Westerberg I."/>
            <person name="Brannstrom I.O."/>
            <person name="Guillou S."/>
            <person name="Cros-Aarteil S."/>
            <person name="Calhoun S."/>
            <person name="Haridas S."/>
            <person name="Kuo A."/>
            <person name="Mondo S."/>
            <person name="Pangilinan J."/>
            <person name="Riley R."/>
            <person name="Labutti K."/>
            <person name="Andreopoulos B."/>
            <person name="Lipzen A."/>
            <person name="Chen C."/>
            <person name="Yanf M."/>
            <person name="Daum C."/>
            <person name="Ng V."/>
            <person name="Clum A."/>
            <person name="Steindorff A."/>
            <person name="Ohm R."/>
            <person name="Martin F."/>
            <person name="Silar P."/>
            <person name="Natvig D."/>
            <person name="Lalanne C."/>
            <person name="Gautier V."/>
            <person name="Ament-Velasquez S.L."/>
            <person name="Kruys A."/>
            <person name="Hutchinson M.I."/>
            <person name="Powell A.J."/>
            <person name="Barry K."/>
            <person name="Miller A.N."/>
            <person name="Grigoriev I.V."/>
            <person name="Debuchy R."/>
            <person name="Gladieux P."/>
            <person name="Thoren M.H."/>
            <person name="Johannesson H."/>
        </authorList>
    </citation>
    <scope>NUCLEOTIDE SEQUENCE</scope>
    <source>
        <strain evidence="2">8032-3</strain>
    </source>
</reference>
<gene>
    <name evidence="2" type="ORF">QBC33DRAFT_554195</name>
</gene>
<dbReference type="Proteomes" id="UP001244011">
    <property type="component" value="Unassembled WGS sequence"/>
</dbReference>
<proteinExistence type="predicted"/>
<dbReference type="AlphaFoldDB" id="A0AAJ0FLL7"/>
<dbReference type="EMBL" id="MU838997">
    <property type="protein sequence ID" value="KAK1772751.1"/>
    <property type="molecule type" value="Genomic_DNA"/>
</dbReference>
<keyword evidence="3" id="KW-1185">Reference proteome</keyword>
<dbReference type="PROSITE" id="PS00430">
    <property type="entry name" value="TONB_DEPENDENT_REC_1"/>
    <property type="match status" value="1"/>
</dbReference>
<feature type="signal peptide" evidence="1">
    <location>
        <begin position="1"/>
        <end position="18"/>
    </location>
</feature>
<name>A0AAJ0FLL7_9PEZI</name>
<sequence>MALLWLPLLLGAAPLALATCADNCARAFKGDRATGVAPFCSSLLQTTVLAPSGFPCYATACTSGDYVARVSSACSCILATATSPTVTASSCPTQSTETVTVTATATEAASTITSVSVELSVTTTVSISTEISTATELSTVTSVSISTEISTVATTCPAAPTSTVYPSNTCGRFVNGDFESRPDSAGAYYSDPMMPWIPFLNQQGGAGSANVYLSPGSGRGGSTAAQVYCSAYDFMPPVAPESVSTGIEQWAHLCWNQPGFSYQVTGYFQSSVPGAVGLAIDIAGCQRTGPCESTTYVATITEAEDGWSYFEIPAWAPKSYFEYYALVTIRSAPVSGTPTPDEYTLYFDDIVLTAIKSNGVPA</sequence>
<feature type="chain" id="PRO_5042548973" description="Extracellular membrane protein CFEM domain-containing protein" evidence="1">
    <location>
        <begin position="19"/>
        <end position="362"/>
    </location>
</feature>
<evidence type="ECO:0000313" key="2">
    <source>
        <dbReference type="EMBL" id="KAK1772751.1"/>
    </source>
</evidence>
<evidence type="ECO:0000256" key="1">
    <source>
        <dbReference type="SAM" id="SignalP"/>
    </source>
</evidence>
<organism evidence="2 3">
    <name type="scientific">Phialemonium atrogriseum</name>
    <dbReference type="NCBI Taxonomy" id="1093897"/>
    <lineage>
        <taxon>Eukaryota</taxon>
        <taxon>Fungi</taxon>
        <taxon>Dikarya</taxon>
        <taxon>Ascomycota</taxon>
        <taxon>Pezizomycotina</taxon>
        <taxon>Sordariomycetes</taxon>
        <taxon>Sordariomycetidae</taxon>
        <taxon>Cephalothecales</taxon>
        <taxon>Cephalothecaceae</taxon>
        <taxon>Phialemonium</taxon>
    </lineage>
</organism>
<keyword evidence="1" id="KW-0732">Signal</keyword>
<evidence type="ECO:0000313" key="3">
    <source>
        <dbReference type="Proteomes" id="UP001244011"/>
    </source>
</evidence>
<dbReference type="RefSeq" id="XP_060288964.1">
    <property type="nucleotide sequence ID" value="XM_060429485.1"/>
</dbReference>